<evidence type="ECO:0000313" key="1">
    <source>
        <dbReference type="EMBL" id="CAB5359907.1"/>
    </source>
</evidence>
<protein>
    <submittedName>
        <fullName evidence="1">Uncharacterized protein</fullName>
    </submittedName>
</protein>
<proteinExistence type="predicted"/>
<gene>
    <name evidence="1" type="ORF">CHRIB12_LOCUS7986</name>
</gene>
<dbReference type="Proteomes" id="UP000684084">
    <property type="component" value="Unassembled WGS sequence"/>
</dbReference>
<dbReference type="VEuPathDB" id="FungiDB:RhiirA1_461414"/>
<sequence>MFFAKIRNSIIKKHQFHQYRFQSSYIRDFLDDKKVYIKFNKNIHIELRQHCSSSAFLSFINNNHEYLEIPKHIILKKLVNKGEPKFIESVSPGDVDSFNLEWDCSYRLFWKDKLILKAEPRTEFIATDELDQLRSSTEF</sequence>
<dbReference type="EMBL" id="CAGKOT010000014">
    <property type="protein sequence ID" value="CAB5359907.1"/>
    <property type="molecule type" value="Genomic_DNA"/>
</dbReference>
<accession>A0A2I1F5D1</accession>
<name>A0A2I1F5D1_9GLOM</name>
<evidence type="ECO:0000313" key="2">
    <source>
        <dbReference type="Proteomes" id="UP000684084"/>
    </source>
</evidence>
<dbReference type="OrthoDB" id="2306359at2759"/>
<dbReference type="VEuPathDB" id="FungiDB:FUN_000343"/>
<comment type="caution">
    <text evidence="1">The sequence shown here is derived from an EMBL/GenBank/DDBJ whole genome shotgun (WGS) entry which is preliminary data.</text>
</comment>
<organism evidence="1 2">
    <name type="scientific">Rhizophagus irregularis</name>
    <dbReference type="NCBI Taxonomy" id="588596"/>
    <lineage>
        <taxon>Eukaryota</taxon>
        <taxon>Fungi</taxon>
        <taxon>Fungi incertae sedis</taxon>
        <taxon>Mucoromycota</taxon>
        <taxon>Glomeromycotina</taxon>
        <taxon>Glomeromycetes</taxon>
        <taxon>Glomerales</taxon>
        <taxon>Glomeraceae</taxon>
        <taxon>Rhizophagus</taxon>
    </lineage>
</organism>
<dbReference type="VEuPathDB" id="FungiDB:RhiirFUN_017720"/>
<reference evidence="1" key="1">
    <citation type="submission" date="2020-05" db="EMBL/GenBank/DDBJ databases">
        <authorList>
            <person name="Rincon C."/>
            <person name="Sanders R I."/>
            <person name="Robbins C."/>
            <person name="Chaturvedi A."/>
        </authorList>
    </citation>
    <scope>NUCLEOTIDE SEQUENCE</scope>
    <source>
        <strain evidence="1">CHB12</strain>
    </source>
</reference>
<dbReference type="AlphaFoldDB" id="A0A2I1F5D1"/>